<evidence type="ECO:0000256" key="6">
    <source>
        <dbReference type="ARBA" id="ARBA00022989"/>
    </source>
</evidence>
<evidence type="ECO:0000256" key="7">
    <source>
        <dbReference type="ARBA" id="ARBA00023136"/>
    </source>
</evidence>
<dbReference type="PANTHER" id="PTHR35011:SF2">
    <property type="entry name" value="2,3-DIKETO-L-GULONATE TRAP TRANSPORTER SMALL PERMEASE PROTEIN YIAM"/>
    <property type="match status" value="1"/>
</dbReference>
<dbReference type="EMBL" id="QBUD01000006">
    <property type="protein sequence ID" value="PUB14254.1"/>
    <property type="molecule type" value="Genomic_DNA"/>
</dbReference>
<evidence type="ECO:0000256" key="3">
    <source>
        <dbReference type="ARBA" id="ARBA00022475"/>
    </source>
</evidence>
<organism evidence="11 12">
    <name type="scientific">Yoonia sediminilitoris</name>
    <dbReference type="NCBI Taxonomy" id="1286148"/>
    <lineage>
        <taxon>Bacteria</taxon>
        <taxon>Pseudomonadati</taxon>
        <taxon>Pseudomonadota</taxon>
        <taxon>Alphaproteobacteria</taxon>
        <taxon>Rhodobacterales</taxon>
        <taxon>Paracoccaceae</taxon>
        <taxon>Yoonia</taxon>
    </lineage>
</organism>
<dbReference type="PANTHER" id="PTHR35011">
    <property type="entry name" value="2,3-DIKETO-L-GULONATE TRAP TRANSPORTER SMALL PERMEASE PROTEIN YIAM"/>
    <property type="match status" value="1"/>
</dbReference>
<sequence length="219" mass="24458">MHHDSSFIDTIEETLIAAILGIMTLITFANVVTRYVFNFNILWALEVTVFLFAWLVILGASYALKKSAHLGVDAIINAVSPAARRTLGLMAGASVLLFSTMMLKGAWDFWAPFGEMKATSGRWFPTGLEDVRGRGWLETTSTPIPDFMRFLEPIFNEGESYDKMPRLVPYLVLPLGMGLMFLRACQAMWKLWTGEITTVIVSHEAEEDVKEAAATLSRN</sequence>
<reference evidence="11 12" key="1">
    <citation type="submission" date="2018-04" db="EMBL/GenBank/DDBJ databases">
        <title>Genomic Encyclopedia of Archaeal and Bacterial Type Strains, Phase II (KMG-II): from individual species to whole genera.</title>
        <authorList>
            <person name="Goeker M."/>
        </authorList>
    </citation>
    <scope>NUCLEOTIDE SEQUENCE [LARGE SCALE GENOMIC DNA]</scope>
    <source>
        <strain evidence="11 12">DSM 29955</strain>
    </source>
</reference>
<evidence type="ECO:0000256" key="2">
    <source>
        <dbReference type="ARBA" id="ARBA00022448"/>
    </source>
</evidence>
<dbReference type="OrthoDB" id="7843639at2"/>
<evidence type="ECO:0000256" key="8">
    <source>
        <dbReference type="ARBA" id="ARBA00038436"/>
    </source>
</evidence>
<feature type="domain" description="Tripartite ATP-independent periplasmic transporters DctQ component" evidence="10">
    <location>
        <begin position="23"/>
        <end position="120"/>
    </location>
</feature>
<dbReference type="InterPro" id="IPR007387">
    <property type="entry name" value="TRAP_DctQ"/>
</dbReference>
<keyword evidence="6 9" id="KW-1133">Transmembrane helix</keyword>
<evidence type="ECO:0000313" key="11">
    <source>
        <dbReference type="EMBL" id="PUB14254.1"/>
    </source>
</evidence>
<dbReference type="AlphaFoldDB" id="A0A2T6KG30"/>
<feature type="transmembrane region" description="Helical" evidence="9">
    <location>
        <begin position="43"/>
        <end position="64"/>
    </location>
</feature>
<keyword evidence="4 9" id="KW-0997">Cell inner membrane</keyword>
<name>A0A2T6KG30_9RHOB</name>
<dbReference type="Pfam" id="PF04290">
    <property type="entry name" value="DctQ"/>
    <property type="match status" value="1"/>
</dbReference>
<comment type="caution">
    <text evidence="11">The sequence shown here is derived from an EMBL/GenBank/DDBJ whole genome shotgun (WGS) entry which is preliminary data.</text>
</comment>
<protein>
    <recommendedName>
        <fullName evidence="9">TRAP transporter small permease protein</fullName>
    </recommendedName>
</protein>
<dbReference type="GO" id="GO:0005886">
    <property type="term" value="C:plasma membrane"/>
    <property type="evidence" value="ECO:0007669"/>
    <property type="project" value="UniProtKB-SubCell"/>
</dbReference>
<comment type="subcellular location">
    <subcellularLocation>
        <location evidence="1 9">Cell inner membrane</location>
        <topology evidence="1 9">Multi-pass membrane protein</topology>
    </subcellularLocation>
</comment>
<feature type="transmembrane region" description="Helical" evidence="9">
    <location>
        <begin position="15"/>
        <end position="37"/>
    </location>
</feature>
<keyword evidence="7 9" id="KW-0472">Membrane</keyword>
<keyword evidence="12" id="KW-1185">Reference proteome</keyword>
<evidence type="ECO:0000256" key="5">
    <source>
        <dbReference type="ARBA" id="ARBA00022692"/>
    </source>
</evidence>
<comment type="subunit">
    <text evidence="9">The complex comprises the extracytoplasmic solute receptor protein and the two transmembrane proteins.</text>
</comment>
<proteinExistence type="inferred from homology"/>
<comment type="function">
    <text evidence="9">Part of the tripartite ATP-independent periplasmic (TRAP) transport system.</text>
</comment>
<dbReference type="GO" id="GO:0015740">
    <property type="term" value="P:C4-dicarboxylate transport"/>
    <property type="evidence" value="ECO:0007669"/>
    <property type="project" value="TreeGrafter"/>
</dbReference>
<dbReference type="InterPro" id="IPR055348">
    <property type="entry name" value="DctQ"/>
</dbReference>
<evidence type="ECO:0000256" key="4">
    <source>
        <dbReference type="ARBA" id="ARBA00022519"/>
    </source>
</evidence>
<comment type="similarity">
    <text evidence="8 9">Belongs to the TRAP transporter small permease family.</text>
</comment>
<gene>
    <name evidence="11" type="ORF">C8N45_106128</name>
</gene>
<evidence type="ECO:0000256" key="9">
    <source>
        <dbReference type="RuleBase" id="RU369079"/>
    </source>
</evidence>
<dbReference type="Proteomes" id="UP000244523">
    <property type="component" value="Unassembled WGS sequence"/>
</dbReference>
<evidence type="ECO:0000313" key="12">
    <source>
        <dbReference type="Proteomes" id="UP000244523"/>
    </source>
</evidence>
<comment type="caution">
    <text evidence="9">Lacks conserved residue(s) required for the propagation of feature annotation.</text>
</comment>
<evidence type="ECO:0000259" key="10">
    <source>
        <dbReference type="Pfam" id="PF04290"/>
    </source>
</evidence>
<dbReference type="GO" id="GO:0022857">
    <property type="term" value="F:transmembrane transporter activity"/>
    <property type="evidence" value="ECO:0007669"/>
    <property type="project" value="UniProtKB-UniRule"/>
</dbReference>
<accession>A0A2T6KG30</accession>
<dbReference type="RefSeq" id="WP_108386675.1">
    <property type="nucleotide sequence ID" value="NZ_QBUD01000006.1"/>
</dbReference>
<evidence type="ECO:0000256" key="1">
    <source>
        <dbReference type="ARBA" id="ARBA00004429"/>
    </source>
</evidence>
<keyword evidence="3" id="KW-1003">Cell membrane</keyword>
<keyword evidence="5 9" id="KW-0812">Transmembrane</keyword>
<keyword evidence="2 9" id="KW-0813">Transport</keyword>